<reference evidence="1" key="1">
    <citation type="submission" date="2019-08" db="EMBL/GenBank/DDBJ databases">
        <authorList>
            <person name="Kucharzyk K."/>
            <person name="Murdoch R.W."/>
            <person name="Higgins S."/>
            <person name="Loffler F."/>
        </authorList>
    </citation>
    <scope>NUCLEOTIDE SEQUENCE</scope>
</reference>
<dbReference type="EMBL" id="VSSQ01001679">
    <property type="protein sequence ID" value="MPM10331.1"/>
    <property type="molecule type" value="Genomic_DNA"/>
</dbReference>
<accession>A0A644X363</accession>
<sequence length="146" mass="16175">MRDTLGKIDAAAHGYAVNRRNQANHEQHSVAHFGIRQLAGNEQVQNPKLLQKHIQANNNHKRSNHSAGIRTLRPASGQHLIVQPMNDRGYILKGDDIRIISDVGGSRIVADFRAFYASRITQFPFNLVLTAYAGHTADAQPNGFNS</sequence>
<proteinExistence type="predicted"/>
<comment type="caution">
    <text evidence="1">The sequence shown here is derived from an EMBL/GenBank/DDBJ whole genome shotgun (WGS) entry which is preliminary data.</text>
</comment>
<organism evidence="1">
    <name type="scientific">bioreactor metagenome</name>
    <dbReference type="NCBI Taxonomy" id="1076179"/>
    <lineage>
        <taxon>unclassified sequences</taxon>
        <taxon>metagenomes</taxon>
        <taxon>ecological metagenomes</taxon>
    </lineage>
</organism>
<gene>
    <name evidence="1" type="ORF">SDC9_56660</name>
</gene>
<name>A0A644X363_9ZZZZ</name>
<protein>
    <submittedName>
        <fullName evidence="1">Uncharacterized protein</fullName>
    </submittedName>
</protein>
<evidence type="ECO:0000313" key="1">
    <source>
        <dbReference type="EMBL" id="MPM10331.1"/>
    </source>
</evidence>
<dbReference type="AlphaFoldDB" id="A0A644X363"/>